<accession>A0A3B3ZLJ6</accession>
<dbReference type="GO" id="GO:0005044">
    <property type="term" value="F:scavenger receptor activity"/>
    <property type="evidence" value="ECO:0007669"/>
    <property type="project" value="InterPro"/>
</dbReference>
<dbReference type="SUPFAM" id="SSF57196">
    <property type="entry name" value="EGF/Laminin"/>
    <property type="match status" value="1"/>
</dbReference>
<dbReference type="PROSITE" id="PS00022">
    <property type="entry name" value="EGF_1"/>
    <property type="match status" value="2"/>
</dbReference>
<dbReference type="InterPro" id="IPR000742">
    <property type="entry name" value="EGF"/>
</dbReference>
<keyword evidence="5" id="KW-1133">Transmembrane helix</keyword>
<feature type="region of interest" description="Disordered" evidence="4">
    <location>
        <begin position="266"/>
        <end position="287"/>
    </location>
</feature>
<proteinExistence type="predicted"/>
<keyword evidence="3" id="KW-1015">Disulfide bond</keyword>
<dbReference type="SMART" id="SM00181">
    <property type="entry name" value="EGF"/>
    <property type="match status" value="3"/>
</dbReference>
<dbReference type="Gene3D" id="2.10.25.10">
    <property type="entry name" value="Laminin"/>
    <property type="match status" value="1"/>
</dbReference>
<dbReference type="Proteomes" id="UP000261520">
    <property type="component" value="Unplaced"/>
</dbReference>
<evidence type="ECO:0000313" key="7">
    <source>
        <dbReference type="Ensembl" id="ENSPMGP00000005503.1"/>
    </source>
</evidence>
<evidence type="ECO:0000256" key="3">
    <source>
        <dbReference type="PROSITE-ProRule" id="PRU00076"/>
    </source>
</evidence>
<dbReference type="Pfam" id="PF23106">
    <property type="entry name" value="EGF_Teneurin"/>
    <property type="match status" value="2"/>
</dbReference>
<evidence type="ECO:0000256" key="2">
    <source>
        <dbReference type="ARBA" id="ARBA00023180"/>
    </source>
</evidence>
<dbReference type="PANTHER" id="PTHR24043:SF8">
    <property type="entry name" value="EGF-LIKE DOMAIN-CONTAINING PROTEIN"/>
    <property type="match status" value="1"/>
</dbReference>
<evidence type="ECO:0000313" key="8">
    <source>
        <dbReference type="Proteomes" id="UP000261520"/>
    </source>
</evidence>
<feature type="domain" description="EGF-like" evidence="6">
    <location>
        <begin position="133"/>
        <end position="167"/>
    </location>
</feature>
<dbReference type="PANTHER" id="PTHR24043">
    <property type="entry name" value="SCAVENGER RECEPTOR CLASS F"/>
    <property type="match status" value="1"/>
</dbReference>
<dbReference type="InterPro" id="IPR042635">
    <property type="entry name" value="MEGF10/SREC1/2-like"/>
</dbReference>
<dbReference type="Gene3D" id="2.170.300.10">
    <property type="entry name" value="Tie2 ligand-binding domain superfamily"/>
    <property type="match status" value="1"/>
</dbReference>
<keyword evidence="5" id="KW-0472">Membrane</keyword>
<sequence length="287" mass="31031">MNLWEMADFLKKNGVINAINLDGGGSSTFVKNGALASYPSDHCVPENRWRCARAVSTVLCVHPRRCEVNCSKHGRCVSGRCECERGWSGETCERAECETEGCGRHGICTQDGCVCDAGWTGHKCSQECPSGRYGDGCNQTCTCLRGTCHPVHGLCTCPPGFTGNMCENVCPLGSFGSSCSELCNCSDSCFCDPQSGHCNASITPETNTTLRSWLIIVISLLLLFLFLSLSLHLLSFCRSSSLSSVVDRPYSYVPLHDINGSIAEGEAGKTRADSDSEDEVWTPHSVR</sequence>
<dbReference type="PROSITE" id="PS50026">
    <property type="entry name" value="EGF_3"/>
    <property type="match status" value="1"/>
</dbReference>
<name>A0A3B3ZLJ6_9GOBI</name>
<keyword evidence="5" id="KW-0812">Transmembrane</keyword>
<evidence type="ECO:0000259" key="6">
    <source>
        <dbReference type="PROSITE" id="PS50026"/>
    </source>
</evidence>
<evidence type="ECO:0000256" key="1">
    <source>
        <dbReference type="ARBA" id="ARBA00022536"/>
    </source>
</evidence>
<reference evidence="7" key="2">
    <citation type="submission" date="2025-09" db="UniProtKB">
        <authorList>
            <consortium name="Ensembl"/>
        </authorList>
    </citation>
    <scope>IDENTIFICATION</scope>
</reference>
<keyword evidence="2" id="KW-0325">Glycoprotein</keyword>
<dbReference type="Ensembl" id="ENSPMGT00000005840.1">
    <property type="protein sequence ID" value="ENSPMGP00000005503.1"/>
    <property type="gene ID" value="ENSPMGG00000004624.1"/>
</dbReference>
<keyword evidence="1 3" id="KW-0245">EGF-like domain</keyword>
<evidence type="ECO:0000256" key="4">
    <source>
        <dbReference type="SAM" id="MobiDB-lite"/>
    </source>
</evidence>
<dbReference type="Pfam" id="PF09992">
    <property type="entry name" value="NAGPA"/>
    <property type="match status" value="1"/>
</dbReference>
<protein>
    <recommendedName>
        <fullName evidence="6">EGF-like domain-containing protein</fullName>
    </recommendedName>
</protein>
<dbReference type="FunFam" id="2.10.25.10:FF:000001">
    <property type="entry name" value="Tenascin C"/>
    <property type="match status" value="1"/>
</dbReference>
<organism evidence="7 8">
    <name type="scientific">Periophthalmus magnuspinnatus</name>
    <dbReference type="NCBI Taxonomy" id="409849"/>
    <lineage>
        <taxon>Eukaryota</taxon>
        <taxon>Metazoa</taxon>
        <taxon>Chordata</taxon>
        <taxon>Craniata</taxon>
        <taxon>Vertebrata</taxon>
        <taxon>Euteleostomi</taxon>
        <taxon>Actinopterygii</taxon>
        <taxon>Neopterygii</taxon>
        <taxon>Teleostei</taxon>
        <taxon>Neoteleostei</taxon>
        <taxon>Acanthomorphata</taxon>
        <taxon>Gobiaria</taxon>
        <taxon>Gobiiformes</taxon>
        <taxon>Gobioidei</taxon>
        <taxon>Gobiidae</taxon>
        <taxon>Oxudercinae</taxon>
        <taxon>Periophthalmus</taxon>
    </lineage>
</organism>
<reference evidence="7" key="1">
    <citation type="submission" date="2025-08" db="UniProtKB">
        <authorList>
            <consortium name="Ensembl"/>
        </authorList>
    </citation>
    <scope>IDENTIFICATION</scope>
</reference>
<comment type="caution">
    <text evidence="3">Lacks conserved residue(s) required for the propagation of feature annotation.</text>
</comment>
<dbReference type="STRING" id="409849.ENSPMGP00000005503"/>
<feature type="disulfide bond" evidence="3">
    <location>
        <begin position="157"/>
        <end position="166"/>
    </location>
</feature>
<evidence type="ECO:0000256" key="5">
    <source>
        <dbReference type="SAM" id="Phobius"/>
    </source>
</evidence>
<dbReference type="InterPro" id="IPR018711">
    <property type="entry name" value="NAGPA"/>
</dbReference>
<keyword evidence="8" id="KW-1185">Reference proteome</keyword>
<dbReference type="AlphaFoldDB" id="A0A3B3ZLJ6"/>
<feature type="transmembrane region" description="Helical" evidence="5">
    <location>
        <begin position="213"/>
        <end position="234"/>
    </location>
</feature>